<dbReference type="InterPro" id="IPR007577">
    <property type="entry name" value="GlycoTrfase_DXD_sugar-bd_CS"/>
</dbReference>
<feature type="compositionally biased region" description="Acidic residues" evidence="1">
    <location>
        <begin position="190"/>
        <end position="200"/>
    </location>
</feature>
<evidence type="ECO:0000256" key="1">
    <source>
        <dbReference type="SAM" id="MobiDB-lite"/>
    </source>
</evidence>
<evidence type="ECO:0000259" key="3">
    <source>
        <dbReference type="Pfam" id="PF04572"/>
    </source>
</evidence>
<evidence type="ECO:0000313" key="5">
    <source>
        <dbReference type="Proteomes" id="UP001605036"/>
    </source>
</evidence>
<dbReference type="Proteomes" id="UP001605036">
    <property type="component" value="Unassembled WGS sequence"/>
</dbReference>
<evidence type="ECO:0000256" key="2">
    <source>
        <dbReference type="SAM" id="Phobius"/>
    </source>
</evidence>
<feature type="compositionally biased region" description="Basic and acidic residues" evidence="1">
    <location>
        <begin position="161"/>
        <end position="189"/>
    </location>
</feature>
<feature type="compositionally biased region" description="Basic and acidic residues" evidence="1">
    <location>
        <begin position="116"/>
        <end position="126"/>
    </location>
</feature>
<proteinExistence type="predicted"/>
<sequence>MHKPRNRRAARGWFGLGSGGYGRSHVLVMMGIFLLFGSISLLQLRLAEDGSRRTSWGKNNGTAAYSLDALEREKMRLVREERDLDLEREYRIMLAEEGEGDVVTEREANFDDELETESRLEDSEKEKEDEEDGGESLEEELEAEMEKEDEDENELESFQGDVRDWLNEVDEFSGKNEMAEEALNEKSEELNADDPPEGLDFDANSWNERRENRRGLEETKPRLESRQHVLPISRSIDNENELEPKEVVQPRSKEEGNKRMTKEDGARAGIQESSEPSWVQYLGQRMKATDQEEEVISSSQASKKKSAPSLYLRGARTVGSREDLELTDKDEQTSTHLKDSGMGRGVFTTDDEPVDDDTLREMENMVDLEDVLMIKKNPSSRAKLSDKGSGMKTGSRRSAYDFLNPANNPLLQDPDTNEGGGLTKSDRLLLKARKQYALSGRSFHEGENAFNLDTTLVTSSEESSLITASKEEAFEKRNGETEPENFFKNDETRLVNHMKLTSEEGVVKKPDERPETVTSSSSVAKLKNPEKHRRKGRSSVSREMNDDSESSGQDSRKAGKQVHKLQTNGDTRRWGQFPGLHPMLSFTGFMEEFLLDEKCGLRVFMAWTTPPWSFTVRHQRVMESLLSFHPDACVVVFSESIELTFFQSFVDEGYRVAVAIPQLRELLEDTPSDFFAEIYLEWRKVELFYRHYTELLRLAALYKYGGIYLDMDVIVLNPLTSLHNTLGSESLPDGHSRPNGAVMVFDRFSPFLNACMVEFTATYDEKLVEWNGAALLDRVVNERLLGGDGSGGEMLSSYSVREPTAFFPLSTTEIFRYFVAPENETGQVEEDLLYKKIVEESYTVHLWNSLTSNRVPEPGSLVHRLMERKCLRCTDIL</sequence>
<feature type="compositionally biased region" description="Basic and acidic residues" evidence="1">
    <location>
        <begin position="319"/>
        <end position="341"/>
    </location>
</feature>
<name>A0ABD1Y1M5_9MARC</name>
<feature type="region of interest" description="Disordered" evidence="1">
    <location>
        <begin position="290"/>
        <end position="357"/>
    </location>
</feature>
<feature type="region of interest" description="Disordered" evidence="1">
    <location>
        <begin position="458"/>
        <end position="574"/>
    </location>
</feature>
<keyword evidence="2" id="KW-0472">Membrane</keyword>
<feature type="compositionally biased region" description="Low complexity" evidence="1">
    <location>
        <begin position="458"/>
        <end position="467"/>
    </location>
</feature>
<feature type="compositionally biased region" description="Basic and acidic residues" evidence="1">
    <location>
        <begin position="242"/>
        <end position="266"/>
    </location>
</feature>
<dbReference type="PANTHER" id="PTHR47213">
    <property type="entry name" value="OS07G0567300 PROTEIN"/>
    <property type="match status" value="1"/>
</dbReference>
<evidence type="ECO:0000313" key="4">
    <source>
        <dbReference type="EMBL" id="KAL2620655.1"/>
    </source>
</evidence>
<dbReference type="Pfam" id="PF04572">
    <property type="entry name" value="Gb3_synth"/>
    <property type="match status" value="1"/>
</dbReference>
<organism evidence="4 5">
    <name type="scientific">Riccia fluitans</name>
    <dbReference type="NCBI Taxonomy" id="41844"/>
    <lineage>
        <taxon>Eukaryota</taxon>
        <taxon>Viridiplantae</taxon>
        <taxon>Streptophyta</taxon>
        <taxon>Embryophyta</taxon>
        <taxon>Marchantiophyta</taxon>
        <taxon>Marchantiopsida</taxon>
        <taxon>Marchantiidae</taxon>
        <taxon>Marchantiales</taxon>
        <taxon>Ricciaceae</taxon>
        <taxon>Riccia</taxon>
    </lineage>
</organism>
<dbReference type="EMBL" id="JBHFFA010000006">
    <property type="protein sequence ID" value="KAL2620655.1"/>
    <property type="molecule type" value="Genomic_DNA"/>
</dbReference>
<reference evidence="4 5" key="1">
    <citation type="submission" date="2024-09" db="EMBL/GenBank/DDBJ databases">
        <title>Chromosome-scale assembly of Riccia fluitans.</title>
        <authorList>
            <person name="Paukszto L."/>
            <person name="Sawicki J."/>
            <person name="Karawczyk K."/>
            <person name="Piernik-Szablinska J."/>
            <person name="Szczecinska M."/>
            <person name="Mazdziarz M."/>
        </authorList>
    </citation>
    <scope>NUCLEOTIDE SEQUENCE [LARGE SCALE GENOMIC DNA]</scope>
    <source>
        <strain evidence="4">Rf_01</strain>
        <tissue evidence="4">Aerial parts of the thallus</tissue>
    </source>
</reference>
<feature type="region of interest" description="Disordered" evidence="1">
    <location>
        <begin position="370"/>
        <end position="424"/>
    </location>
</feature>
<comment type="caution">
    <text evidence="4">The sequence shown here is derived from an EMBL/GenBank/DDBJ whole genome shotgun (WGS) entry which is preliminary data.</text>
</comment>
<feature type="region of interest" description="Disordered" evidence="1">
    <location>
        <begin position="102"/>
        <end position="278"/>
    </location>
</feature>
<keyword evidence="2" id="KW-0812">Transmembrane</keyword>
<dbReference type="AlphaFoldDB" id="A0ABD1Y1M5"/>
<accession>A0ABD1Y1M5</accession>
<feature type="compositionally biased region" description="Basic and acidic residues" evidence="1">
    <location>
        <begin position="207"/>
        <end position="227"/>
    </location>
</feature>
<dbReference type="Gene3D" id="3.90.550.20">
    <property type="match status" value="1"/>
</dbReference>
<keyword evidence="5" id="KW-1185">Reference proteome</keyword>
<feature type="domain" description="Alpha 1,4-glycosyltransferase" evidence="3">
    <location>
        <begin position="745"/>
        <end position="876"/>
    </location>
</feature>
<keyword evidence="2" id="KW-1133">Transmembrane helix</keyword>
<protein>
    <recommendedName>
        <fullName evidence="3">Alpha 1,4-glycosyltransferase domain-containing protein</fullName>
    </recommendedName>
</protein>
<dbReference type="SUPFAM" id="SSF53448">
    <property type="entry name" value="Nucleotide-diphospho-sugar transferases"/>
    <property type="match status" value="1"/>
</dbReference>
<dbReference type="InterPro" id="IPR044789">
    <property type="entry name" value="Put_A1-4-GlycosylTfrase_plant"/>
</dbReference>
<dbReference type="Pfam" id="PF04488">
    <property type="entry name" value="Gly_transf_sug"/>
    <property type="match status" value="1"/>
</dbReference>
<dbReference type="InterPro" id="IPR029044">
    <property type="entry name" value="Nucleotide-diphossugar_trans"/>
</dbReference>
<feature type="compositionally biased region" description="Acidic residues" evidence="1">
    <location>
        <begin position="127"/>
        <end position="155"/>
    </location>
</feature>
<gene>
    <name evidence="4" type="ORF">R1flu_000860</name>
</gene>
<dbReference type="InterPro" id="IPR007652">
    <property type="entry name" value="A1-4-GlycosylTfrase_dom"/>
</dbReference>
<feature type="transmembrane region" description="Helical" evidence="2">
    <location>
        <begin position="21"/>
        <end position="42"/>
    </location>
</feature>
<feature type="compositionally biased region" description="Basic and acidic residues" evidence="1">
    <location>
        <begin position="469"/>
        <end position="515"/>
    </location>
</feature>
<dbReference type="PANTHER" id="PTHR47213:SF1">
    <property type="entry name" value="OS07G0567300 PROTEIN"/>
    <property type="match status" value="1"/>
</dbReference>